<proteinExistence type="predicted"/>
<gene>
    <name evidence="2" type="ORF">RFM27_21980</name>
</gene>
<comment type="caution">
    <text evidence="2">The sequence shown here is derived from an EMBL/GenBank/DDBJ whole genome shotgun (WGS) entry which is preliminary data.</text>
</comment>
<name>A0ABU4XJ15_9HYPH</name>
<dbReference type="Proteomes" id="UP001271780">
    <property type="component" value="Unassembled WGS sequence"/>
</dbReference>
<accession>A0ABU4XJ15</accession>
<evidence type="ECO:0000256" key="1">
    <source>
        <dbReference type="SAM" id="SignalP"/>
    </source>
</evidence>
<dbReference type="RefSeq" id="WP_320317853.1">
    <property type="nucleotide sequence ID" value="NZ_JAVIIX010000013.1"/>
</dbReference>
<evidence type="ECO:0000313" key="2">
    <source>
        <dbReference type="EMBL" id="MDX8474760.1"/>
    </source>
</evidence>
<protein>
    <submittedName>
        <fullName evidence="2">Uncharacterized protein</fullName>
    </submittedName>
</protein>
<feature type="signal peptide" evidence="1">
    <location>
        <begin position="1"/>
        <end position="21"/>
    </location>
</feature>
<feature type="chain" id="PRO_5046590401" evidence="1">
    <location>
        <begin position="22"/>
        <end position="150"/>
    </location>
</feature>
<keyword evidence="1" id="KW-0732">Signal</keyword>
<keyword evidence="3" id="KW-1185">Reference proteome</keyword>
<sequence length="150" mass="14867">MKRCVIPVLCLGLLSATAAKADTTAGSQAFSTSRIAQTAGQYGRYIGSNVRSMDPLGSLGGNVGYKNTGSGNVGAFNSGTGNVGAFNGNDNTSSTSGNHNIGAFNGNGNTGEYDGNTNVGAFNGNGNGGSFNGNGNVGAFNGNFNGRGNH</sequence>
<organism evidence="2 3">
    <name type="scientific">Mesorhizobium dulcispinae</name>
    <dbReference type="NCBI Taxonomy" id="3072316"/>
    <lineage>
        <taxon>Bacteria</taxon>
        <taxon>Pseudomonadati</taxon>
        <taxon>Pseudomonadota</taxon>
        <taxon>Alphaproteobacteria</taxon>
        <taxon>Hyphomicrobiales</taxon>
        <taxon>Phyllobacteriaceae</taxon>
        <taxon>Mesorhizobium</taxon>
    </lineage>
</organism>
<dbReference type="EMBL" id="JAVIIZ010000014">
    <property type="protein sequence ID" value="MDX8474760.1"/>
    <property type="molecule type" value="Genomic_DNA"/>
</dbReference>
<reference evidence="2 3" key="1">
    <citation type="submission" date="2023-08" db="EMBL/GenBank/DDBJ databases">
        <title>Implementing the SeqCode for naming new Mesorhizobium species isolated from Vachellia karroo root nodules.</title>
        <authorList>
            <person name="Van Lill M."/>
        </authorList>
    </citation>
    <scope>NUCLEOTIDE SEQUENCE [LARGE SCALE GENOMIC DNA]</scope>
    <source>
        <strain evidence="2 3">VK23A</strain>
    </source>
</reference>
<evidence type="ECO:0000313" key="3">
    <source>
        <dbReference type="Proteomes" id="UP001271780"/>
    </source>
</evidence>